<proteinExistence type="predicted"/>
<dbReference type="Proteomes" id="UP000886653">
    <property type="component" value="Unassembled WGS sequence"/>
</dbReference>
<dbReference type="AlphaFoldDB" id="A0A9P6T7H2"/>
<dbReference type="OrthoDB" id="2506423at2759"/>
<evidence type="ECO:0000313" key="1">
    <source>
        <dbReference type="EMBL" id="KAG0141921.1"/>
    </source>
</evidence>
<accession>A0A9P6T7H2</accession>
<organism evidence="1 2">
    <name type="scientific">Cronartium quercuum f. sp. fusiforme G11</name>
    <dbReference type="NCBI Taxonomy" id="708437"/>
    <lineage>
        <taxon>Eukaryota</taxon>
        <taxon>Fungi</taxon>
        <taxon>Dikarya</taxon>
        <taxon>Basidiomycota</taxon>
        <taxon>Pucciniomycotina</taxon>
        <taxon>Pucciniomycetes</taxon>
        <taxon>Pucciniales</taxon>
        <taxon>Coleosporiaceae</taxon>
        <taxon>Cronartium</taxon>
    </lineage>
</organism>
<protein>
    <submittedName>
        <fullName evidence="1">Uncharacterized protein</fullName>
    </submittedName>
</protein>
<comment type="caution">
    <text evidence="1">The sequence shown here is derived from an EMBL/GenBank/DDBJ whole genome shotgun (WGS) entry which is preliminary data.</text>
</comment>
<keyword evidence="2" id="KW-1185">Reference proteome</keyword>
<gene>
    <name evidence="1" type="ORF">CROQUDRAFT_663179</name>
</gene>
<dbReference type="EMBL" id="MU167366">
    <property type="protein sequence ID" value="KAG0141921.1"/>
    <property type="molecule type" value="Genomic_DNA"/>
</dbReference>
<name>A0A9P6T7H2_9BASI</name>
<evidence type="ECO:0000313" key="2">
    <source>
        <dbReference type="Proteomes" id="UP000886653"/>
    </source>
</evidence>
<reference evidence="1" key="1">
    <citation type="submission" date="2013-11" db="EMBL/GenBank/DDBJ databases">
        <title>Genome sequence of the fusiform rust pathogen reveals effectors for host alternation and coevolution with pine.</title>
        <authorList>
            <consortium name="DOE Joint Genome Institute"/>
            <person name="Smith K."/>
            <person name="Pendleton A."/>
            <person name="Kubisiak T."/>
            <person name="Anderson C."/>
            <person name="Salamov A."/>
            <person name="Aerts A."/>
            <person name="Riley R."/>
            <person name="Clum A."/>
            <person name="Lindquist E."/>
            <person name="Ence D."/>
            <person name="Campbell M."/>
            <person name="Kronenberg Z."/>
            <person name="Feau N."/>
            <person name="Dhillon B."/>
            <person name="Hamelin R."/>
            <person name="Burleigh J."/>
            <person name="Smith J."/>
            <person name="Yandell M."/>
            <person name="Nelson C."/>
            <person name="Grigoriev I."/>
            <person name="Davis J."/>
        </authorList>
    </citation>
    <scope>NUCLEOTIDE SEQUENCE</scope>
    <source>
        <strain evidence="1">G11</strain>
    </source>
</reference>
<sequence>MNLASLGHEEASSLLAGENPRGSHIRRLKRNLIGGKIDQESEAASKLQRRKLSSKTARGVITSAIDPLNLAGEESSLRYVATGVDSVKGSMVTKGPSALSSSSNPLHDRQFLTRYPGYPKSLQPTLSNGLTWASRVSSNNRLQKVVAQLLTLRPTFI</sequence>